<dbReference type="EMBL" id="JSZA02000095">
    <property type="protein sequence ID" value="KHD11058.1"/>
    <property type="molecule type" value="Genomic_DNA"/>
</dbReference>
<evidence type="ECO:0000313" key="3">
    <source>
        <dbReference type="Proteomes" id="UP000030428"/>
    </source>
</evidence>
<proteinExistence type="predicted"/>
<sequence length="331" mass="37644">MWQLQNMTPFAAERAFVRDKNGAEVWVVAVKASFTINPDGSTSIAEEQPEVCNAPKYRGDPTTSSLLCDSDLVHTKPGTDVILHGHAYAPQGRQIPWTDIEMRLGSVVKKRLRVFGDRYWEKGTLNMTEPELFEKMPIIYERAFGGIDATRQFMEPRNPVGTGFAVKTEHIIGQRVANIEDPANLITSWKQRPQPVGFTPIAGHWLPRLKFAGTYDTKWEKTRQPLLPNDFDERFYHCAPPDQQVKGYLKGGEPVELYNLSPNGQLRFQLPQMSLGFKTFFGAKTEEHEAQLHSVIIKPDVPQVSLVWQTHLNCHNRDSQLEKTVVFQKKS</sequence>
<comment type="caution">
    <text evidence="2">The sequence shown here is derived from an EMBL/GenBank/DDBJ whole genome shotgun (WGS) entry which is preliminary data.</text>
</comment>
<dbReference type="InterPro" id="IPR018683">
    <property type="entry name" value="DUF2169"/>
</dbReference>
<reference evidence="2 3" key="1">
    <citation type="journal article" date="2016" name="Front. Microbiol.">
        <title>Single-Cell (Meta-)Genomics of a Dimorphic Candidatus Thiomargarita nelsonii Reveals Genomic Plasticity.</title>
        <authorList>
            <person name="Flood B.E."/>
            <person name="Fliss P."/>
            <person name="Jones D.S."/>
            <person name="Dick G.J."/>
            <person name="Jain S."/>
            <person name="Kaster A.K."/>
            <person name="Winkel M."/>
            <person name="Mussmann M."/>
            <person name="Bailey J."/>
        </authorList>
    </citation>
    <scope>NUCLEOTIDE SEQUENCE [LARGE SCALE GENOMIC DNA]</scope>
    <source>
        <strain evidence="2">Hydrate Ridge</strain>
    </source>
</reference>
<dbReference type="Pfam" id="PF09937">
    <property type="entry name" value="DUF2169"/>
    <property type="match status" value="1"/>
</dbReference>
<organism evidence="2 3">
    <name type="scientific">Candidatus Thiomargarita nelsonii</name>
    <dbReference type="NCBI Taxonomy" id="1003181"/>
    <lineage>
        <taxon>Bacteria</taxon>
        <taxon>Pseudomonadati</taxon>
        <taxon>Pseudomonadota</taxon>
        <taxon>Gammaproteobacteria</taxon>
        <taxon>Thiotrichales</taxon>
        <taxon>Thiotrichaceae</taxon>
        <taxon>Thiomargarita</taxon>
    </lineage>
</organism>
<gene>
    <name evidence="2" type="ORF">PN36_21235</name>
</gene>
<accession>A0A0A6PKB6</accession>
<name>A0A0A6PKB6_9GAMM</name>
<dbReference type="Proteomes" id="UP000030428">
    <property type="component" value="Unassembled WGS sequence"/>
</dbReference>
<dbReference type="AlphaFoldDB" id="A0A0A6PKB6"/>
<keyword evidence="3" id="KW-1185">Reference proteome</keyword>
<evidence type="ECO:0000313" key="2">
    <source>
        <dbReference type="EMBL" id="KHD11058.1"/>
    </source>
</evidence>
<protein>
    <recommendedName>
        <fullName evidence="1">DUF2169 domain-containing protein</fullName>
    </recommendedName>
</protein>
<evidence type="ECO:0000259" key="1">
    <source>
        <dbReference type="Pfam" id="PF09937"/>
    </source>
</evidence>
<feature type="domain" description="DUF2169" evidence="1">
    <location>
        <begin position="22"/>
        <end position="308"/>
    </location>
</feature>